<dbReference type="Proteomes" id="UP001060085">
    <property type="component" value="Linkage Group LG06"/>
</dbReference>
<name>A0ACC0AH99_CATRO</name>
<organism evidence="1 2">
    <name type="scientific">Catharanthus roseus</name>
    <name type="common">Madagascar periwinkle</name>
    <name type="synonym">Vinca rosea</name>
    <dbReference type="NCBI Taxonomy" id="4058"/>
    <lineage>
        <taxon>Eukaryota</taxon>
        <taxon>Viridiplantae</taxon>
        <taxon>Streptophyta</taxon>
        <taxon>Embryophyta</taxon>
        <taxon>Tracheophyta</taxon>
        <taxon>Spermatophyta</taxon>
        <taxon>Magnoliopsida</taxon>
        <taxon>eudicotyledons</taxon>
        <taxon>Gunneridae</taxon>
        <taxon>Pentapetalae</taxon>
        <taxon>asterids</taxon>
        <taxon>lamiids</taxon>
        <taxon>Gentianales</taxon>
        <taxon>Apocynaceae</taxon>
        <taxon>Rauvolfioideae</taxon>
        <taxon>Vinceae</taxon>
        <taxon>Catharanthinae</taxon>
        <taxon>Catharanthus</taxon>
    </lineage>
</organism>
<proteinExistence type="predicted"/>
<evidence type="ECO:0000313" key="2">
    <source>
        <dbReference type="Proteomes" id="UP001060085"/>
    </source>
</evidence>
<dbReference type="EMBL" id="CM044706">
    <property type="protein sequence ID" value="KAI5659645.1"/>
    <property type="molecule type" value="Genomic_DNA"/>
</dbReference>
<comment type="caution">
    <text evidence="1">The sequence shown here is derived from an EMBL/GenBank/DDBJ whole genome shotgun (WGS) entry which is preliminary data.</text>
</comment>
<protein>
    <submittedName>
        <fullName evidence="1">Uncharacterized protein</fullName>
    </submittedName>
</protein>
<sequence>MSILPDELWRRIFEIGIESSSLKYKDLCCVSITCRRLNRISSEDFLWSCLLSSDFKYSTNSTQPLVNLTSSRNSSSSSGISASCKLQYRIRYERDKEQKRLAHRRVVLRIESEIAECSRKIREIELHSAEESERMRKTLAELTNLHKARQASVALNVWQPEVVRGRQKQIVEQCDVPAESRIIALEMELRLCKKQITVYDKALKAEKGKLEAAKEKLASVKYHPLNNFNWRDYGSDEQNTRRKKLKHSSN</sequence>
<reference evidence="2" key="1">
    <citation type="journal article" date="2023" name="Nat. Plants">
        <title>Single-cell RNA sequencing provides a high-resolution roadmap for understanding the multicellular compartmentation of specialized metabolism.</title>
        <authorList>
            <person name="Sun S."/>
            <person name="Shen X."/>
            <person name="Li Y."/>
            <person name="Li Y."/>
            <person name="Wang S."/>
            <person name="Li R."/>
            <person name="Zhang H."/>
            <person name="Shen G."/>
            <person name="Guo B."/>
            <person name="Wei J."/>
            <person name="Xu J."/>
            <person name="St-Pierre B."/>
            <person name="Chen S."/>
            <person name="Sun C."/>
        </authorList>
    </citation>
    <scope>NUCLEOTIDE SEQUENCE [LARGE SCALE GENOMIC DNA]</scope>
</reference>
<keyword evidence="2" id="KW-1185">Reference proteome</keyword>
<gene>
    <name evidence="1" type="ORF">M9H77_28438</name>
</gene>
<accession>A0ACC0AH99</accession>
<evidence type="ECO:0000313" key="1">
    <source>
        <dbReference type="EMBL" id="KAI5659645.1"/>
    </source>
</evidence>